<gene>
    <name evidence="9" type="ORF">YBN1229_v1_2848</name>
</gene>
<dbReference type="AlphaFoldDB" id="A0A0D6JIF8"/>
<dbReference type="PANTHER" id="PTHR10587">
    <property type="entry name" value="GLYCOSYL TRANSFERASE-RELATED"/>
    <property type="match status" value="1"/>
</dbReference>
<evidence type="ECO:0000256" key="3">
    <source>
        <dbReference type="ARBA" id="ARBA00020071"/>
    </source>
</evidence>
<evidence type="ECO:0000259" key="8">
    <source>
        <dbReference type="PROSITE" id="PS51677"/>
    </source>
</evidence>
<dbReference type="Proteomes" id="UP000033187">
    <property type="component" value="Chromosome 1"/>
</dbReference>
<keyword evidence="5" id="KW-0378">Hydrolase</keyword>
<name>A0A0D6JIF8_9HYPH</name>
<evidence type="ECO:0000256" key="4">
    <source>
        <dbReference type="ARBA" id="ARBA00022723"/>
    </source>
</evidence>
<proteinExistence type="inferred from homology"/>
<evidence type="ECO:0000256" key="1">
    <source>
        <dbReference type="ARBA" id="ARBA00003236"/>
    </source>
</evidence>
<dbReference type="GO" id="GO:0046872">
    <property type="term" value="F:metal ion binding"/>
    <property type="evidence" value="ECO:0007669"/>
    <property type="project" value="UniProtKB-KW"/>
</dbReference>
<dbReference type="InterPro" id="IPR002509">
    <property type="entry name" value="NODB_dom"/>
</dbReference>
<feature type="domain" description="NodB homology" evidence="8">
    <location>
        <begin position="64"/>
        <end position="246"/>
    </location>
</feature>
<dbReference type="Gene3D" id="3.20.20.370">
    <property type="entry name" value="Glycoside hydrolase/deacetylase"/>
    <property type="match status" value="1"/>
</dbReference>
<comment type="similarity">
    <text evidence="2">Belongs to the polysaccharide deacetylase family.</text>
</comment>
<dbReference type="PANTHER" id="PTHR10587:SF133">
    <property type="entry name" value="CHITIN DEACETYLASE 1-RELATED"/>
    <property type="match status" value="1"/>
</dbReference>
<feature type="signal peptide" evidence="7">
    <location>
        <begin position="1"/>
        <end position="24"/>
    </location>
</feature>
<evidence type="ECO:0000256" key="7">
    <source>
        <dbReference type="SAM" id="SignalP"/>
    </source>
</evidence>
<dbReference type="InterPro" id="IPR050248">
    <property type="entry name" value="Polysacc_deacetylase_ArnD"/>
</dbReference>
<dbReference type="GO" id="GO:0016810">
    <property type="term" value="F:hydrolase activity, acting on carbon-nitrogen (but not peptide) bonds"/>
    <property type="evidence" value="ECO:0007669"/>
    <property type="project" value="InterPro"/>
</dbReference>
<dbReference type="GO" id="GO:0016020">
    <property type="term" value="C:membrane"/>
    <property type="evidence" value="ECO:0007669"/>
    <property type="project" value="TreeGrafter"/>
</dbReference>
<accession>A0A0D6JIF8</accession>
<evidence type="ECO:0000256" key="6">
    <source>
        <dbReference type="ARBA" id="ARBA00032976"/>
    </source>
</evidence>
<organism evidence="9 10">
    <name type="scientific">Candidatus Filomicrobium marinum</name>
    <dbReference type="NCBI Taxonomy" id="1608628"/>
    <lineage>
        <taxon>Bacteria</taxon>
        <taxon>Pseudomonadati</taxon>
        <taxon>Pseudomonadota</taxon>
        <taxon>Alphaproteobacteria</taxon>
        <taxon>Hyphomicrobiales</taxon>
        <taxon>Hyphomicrobiaceae</taxon>
        <taxon>Filomicrobium</taxon>
    </lineage>
</organism>
<evidence type="ECO:0000313" key="9">
    <source>
        <dbReference type="EMBL" id="CPR20978.1"/>
    </source>
</evidence>
<dbReference type="GO" id="GO:0005975">
    <property type="term" value="P:carbohydrate metabolic process"/>
    <property type="evidence" value="ECO:0007669"/>
    <property type="project" value="InterPro"/>
</dbReference>
<keyword evidence="10" id="KW-1185">Reference proteome</keyword>
<evidence type="ECO:0000256" key="2">
    <source>
        <dbReference type="ARBA" id="ARBA00010973"/>
    </source>
</evidence>
<reference evidence="10" key="1">
    <citation type="submission" date="2015-02" db="EMBL/GenBank/DDBJ databases">
        <authorList>
            <person name="Chooi Y.-H."/>
        </authorList>
    </citation>
    <scope>NUCLEOTIDE SEQUENCE [LARGE SCALE GENOMIC DNA]</scope>
    <source>
        <strain evidence="10">strain Y</strain>
    </source>
</reference>
<dbReference type="InterPro" id="IPR011330">
    <property type="entry name" value="Glyco_hydro/deAcase_b/a-brl"/>
</dbReference>
<comment type="function">
    <text evidence="1">Is involved in generating a small heat-stable compound (Nod), an acylated oligomer of N-acetylglucosamine, that stimulates mitosis in various plant protoplasts.</text>
</comment>
<feature type="chain" id="PRO_5002306428" description="Chitooligosaccharide deacetylase" evidence="7">
    <location>
        <begin position="25"/>
        <end position="288"/>
    </location>
</feature>
<evidence type="ECO:0000313" key="10">
    <source>
        <dbReference type="Proteomes" id="UP000033187"/>
    </source>
</evidence>
<sequence>MRQIFISAVISMAATLAISAPVSAEQCPGNDQALGVSRTVEIDTQGGPGFGFAQYKIYDFLEPGEVVLTFDDGPWPNTTPAVLDALASHCTKATFFIIGKHAVWHPEILKKVAAAGHTIGTHTWSHANLSKGKMKGDAGKAEIEKGISATKFALGDAPSPFFRFPFLQDPKEMVSYLAERNIAIFSMDLDSFDFKHRKPEGVIKAVLDKLEKQGKGIILMHDFQKSTAKAMPELLKKLKEKGYRVVHLTAKDRVVSLEQYDTEIAKEFAGPTASSRPVSSVVRTITGN</sequence>
<dbReference type="Pfam" id="PF01522">
    <property type="entry name" value="Polysacc_deac_1"/>
    <property type="match status" value="1"/>
</dbReference>
<dbReference type="EMBL" id="LN829119">
    <property type="protein sequence ID" value="CPR20978.1"/>
    <property type="molecule type" value="Genomic_DNA"/>
</dbReference>
<evidence type="ECO:0000256" key="5">
    <source>
        <dbReference type="ARBA" id="ARBA00022801"/>
    </source>
</evidence>
<dbReference type="CDD" id="cd10917">
    <property type="entry name" value="CE4_NodB_like_6s_7s"/>
    <property type="match status" value="1"/>
</dbReference>
<dbReference type="KEGG" id="fiy:BN1229_v1_2848"/>
<protein>
    <recommendedName>
        <fullName evidence="3">Chitooligosaccharide deacetylase</fullName>
    </recommendedName>
    <alternativeName>
        <fullName evidence="6">Nodulation protein B</fullName>
    </alternativeName>
</protein>
<dbReference type="PROSITE" id="PS51677">
    <property type="entry name" value="NODB"/>
    <property type="match status" value="1"/>
</dbReference>
<keyword evidence="4" id="KW-0479">Metal-binding</keyword>
<keyword evidence="7" id="KW-0732">Signal</keyword>
<dbReference type="KEGG" id="fil:BN1229_v1_3069"/>
<dbReference type="SUPFAM" id="SSF88713">
    <property type="entry name" value="Glycoside hydrolase/deacetylase"/>
    <property type="match status" value="1"/>
</dbReference>